<dbReference type="GO" id="GO:0016874">
    <property type="term" value="F:ligase activity"/>
    <property type="evidence" value="ECO:0007669"/>
    <property type="project" value="UniProtKB-UniRule"/>
</dbReference>
<dbReference type="Gene3D" id="3.30.420.40">
    <property type="match status" value="1"/>
</dbReference>
<dbReference type="InterPro" id="IPR041440">
    <property type="entry name" value="HypF_C"/>
</dbReference>
<dbReference type="PANTHER" id="PTHR42959:SF1">
    <property type="entry name" value="CARBAMOYLTRANSFERASE HYPF"/>
    <property type="match status" value="1"/>
</dbReference>
<evidence type="ECO:0000259" key="12">
    <source>
        <dbReference type="PROSITE" id="PS51163"/>
    </source>
</evidence>
<dbReference type="SUPFAM" id="SSF55821">
    <property type="entry name" value="YrdC/RibB"/>
    <property type="match status" value="1"/>
</dbReference>
<comment type="function">
    <text evidence="9">Involved in the maturation of [NiFe] hydrogenases. Along with HypE, it catalyzes the synthesis of the CN ligands of the active site iron of [NiFe]-hydrogenases. HypF functions as a carbamoyl transferase using carbamoylphosphate as a substrate and transferring the carboxamido moiety in an ATP-dependent reaction to the thiolate of the C-terminal cysteine of HypE yielding a protein-S-carboxamide.</text>
</comment>
<dbReference type="GO" id="GO:0016743">
    <property type="term" value="F:carboxyl- or carbamoyltransferase activity"/>
    <property type="evidence" value="ECO:0007669"/>
    <property type="project" value="UniProtKB-UniRule"/>
</dbReference>
<dbReference type="Gene3D" id="3.90.870.50">
    <property type="match status" value="1"/>
</dbReference>
<dbReference type="Pfam" id="PF00708">
    <property type="entry name" value="Acylphosphatase"/>
    <property type="match status" value="1"/>
</dbReference>
<accession>A0A370DPU3</accession>
<organism evidence="13 14">
    <name type="scientific">endosymbiont of Escarpia spicata</name>
    <dbReference type="NCBI Taxonomy" id="2200908"/>
    <lineage>
        <taxon>Bacteria</taxon>
        <taxon>Pseudomonadati</taxon>
        <taxon>Pseudomonadota</taxon>
        <taxon>Gammaproteobacteria</taxon>
        <taxon>sulfur-oxidizing symbionts</taxon>
    </lineage>
</organism>
<keyword evidence="5" id="KW-0863">Zinc-finger</keyword>
<comment type="catalytic activity">
    <reaction evidence="7 9">
        <text>C-terminal L-cysteinyl-[HypE protein] + carbamoyl phosphate + ATP + H2O = C-terminal S-carboxamide-L-cysteinyl-[HypE protein] + AMP + phosphate + diphosphate + H(+)</text>
        <dbReference type="Rhea" id="RHEA:55636"/>
        <dbReference type="Rhea" id="RHEA-COMP:14247"/>
        <dbReference type="Rhea" id="RHEA-COMP:14392"/>
        <dbReference type="ChEBI" id="CHEBI:15377"/>
        <dbReference type="ChEBI" id="CHEBI:15378"/>
        <dbReference type="ChEBI" id="CHEBI:30616"/>
        <dbReference type="ChEBI" id="CHEBI:33019"/>
        <dbReference type="ChEBI" id="CHEBI:43474"/>
        <dbReference type="ChEBI" id="CHEBI:58228"/>
        <dbReference type="ChEBI" id="CHEBI:76913"/>
        <dbReference type="ChEBI" id="CHEBI:139126"/>
        <dbReference type="ChEBI" id="CHEBI:456215"/>
    </reaction>
</comment>
<keyword evidence="4" id="KW-0479">Metal-binding</keyword>
<proteinExistence type="inferred from homology"/>
<dbReference type="SUPFAM" id="SSF54975">
    <property type="entry name" value="Acylphosphatase/BLUF domain-like"/>
    <property type="match status" value="1"/>
</dbReference>
<dbReference type="InterPro" id="IPR011125">
    <property type="entry name" value="Znf_HypF"/>
</dbReference>
<dbReference type="InterPro" id="IPR017945">
    <property type="entry name" value="DHBP_synth_RibB-like_a/b_dom"/>
</dbReference>
<dbReference type="InterPro" id="IPR006070">
    <property type="entry name" value="Sua5-like_dom"/>
</dbReference>
<feature type="domain" description="Acylphosphatase-like" evidence="11">
    <location>
        <begin position="3"/>
        <end position="90"/>
    </location>
</feature>
<evidence type="ECO:0000256" key="2">
    <source>
        <dbReference type="ARBA" id="ARBA00008097"/>
    </source>
</evidence>
<dbReference type="GO" id="GO:0003725">
    <property type="term" value="F:double-stranded RNA binding"/>
    <property type="evidence" value="ECO:0007669"/>
    <property type="project" value="InterPro"/>
</dbReference>
<dbReference type="Pfam" id="PF01300">
    <property type="entry name" value="Sua5_yciO_yrdC"/>
    <property type="match status" value="1"/>
</dbReference>
<evidence type="ECO:0000256" key="3">
    <source>
        <dbReference type="ARBA" id="ARBA00022598"/>
    </source>
</evidence>
<evidence type="ECO:0000256" key="5">
    <source>
        <dbReference type="ARBA" id="ARBA00022771"/>
    </source>
</evidence>
<dbReference type="Gene3D" id="3.30.420.360">
    <property type="match status" value="1"/>
</dbReference>
<dbReference type="PROSITE" id="PS00150">
    <property type="entry name" value="ACYLPHOSPHATASE_1"/>
    <property type="match status" value="1"/>
</dbReference>
<evidence type="ECO:0000259" key="11">
    <source>
        <dbReference type="PROSITE" id="PS51160"/>
    </source>
</evidence>
<dbReference type="EMBL" id="QFXE01000010">
    <property type="protein sequence ID" value="RDH86404.1"/>
    <property type="molecule type" value="Genomic_DNA"/>
</dbReference>
<dbReference type="NCBIfam" id="TIGR00143">
    <property type="entry name" value="hypF"/>
    <property type="match status" value="1"/>
</dbReference>
<dbReference type="Pfam" id="PF22521">
    <property type="entry name" value="HypF_C_2"/>
    <property type="match status" value="1"/>
</dbReference>
<dbReference type="Pfam" id="PF07503">
    <property type="entry name" value="zf-HYPF"/>
    <property type="match status" value="2"/>
</dbReference>
<dbReference type="GO" id="GO:0003998">
    <property type="term" value="F:acylphosphatase activity"/>
    <property type="evidence" value="ECO:0007669"/>
    <property type="project" value="UniProtKB-EC"/>
</dbReference>
<dbReference type="PANTHER" id="PTHR42959">
    <property type="entry name" value="CARBAMOYLTRANSFERASE"/>
    <property type="match status" value="1"/>
</dbReference>
<keyword evidence="14" id="KW-1185">Reference proteome</keyword>
<dbReference type="InterPro" id="IPR004421">
    <property type="entry name" value="Carbamoyltransferase_HypF"/>
</dbReference>
<evidence type="ECO:0000313" key="13">
    <source>
        <dbReference type="EMBL" id="RDH86404.1"/>
    </source>
</evidence>
<comment type="pathway">
    <text evidence="1 9">Protein modification; [NiFe] hydrogenase maturation.</text>
</comment>
<dbReference type="PIRSF" id="PIRSF006256">
    <property type="entry name" value="CMPcnvr_hdrg_mat"/>
    <property type="match status" value="1"/>
</dbReference>
<comment type="similarity">
    <text evidence="2 9">Belongs to the carbamoyltransferase HypF family.</text>
</comment>
<evidence type="ECO:0000256" key="9">
    <source>
        <dbReference type="PIRNR" id="PIRNR006256"/>
    </source>
</evidence>
<evidence type="ECO:0000256" key="10">
    <source>
        <dbReference type="PROSITE-ProRule" id="PRU00520"/>
    </source>
</evidence>
<evidence type="ECO:0000256" key="6">
    <source>
        <dbReference type="ARBA" id="ARBA00022833"/>
    </source>
</evidence>
<dbReference type="InterPro" id="IPR036046">
    <property type="entry name" value="Acylphosphatase-like_dom_sf"/>
</dbReference>
<comment type="catalytic activity">
    <reaction evidence="10">
        <text>an acyl phosphate + H2O = a carboxylate + phosphate + H(+)</text>
        <dbReference type="Rhea" id="RHEA:14965"/>
        <dbReference type="ChEBI" id="CHEBI:15377"/>
        <dbReference type="ChEBI" id="CHEBI:15378"/>
        <dbReference type="ChEBI" id="CHEBI:29067"/>
        <dbReference type="ChEBI" id="CHEBI:43474"/>
        <dbReference type="ChEBI" id="CHEBI:59918"/>
        <dbReference type="EC" id="3.6.1.7"/>
    </reaction>
</comment>
<keyword evidence="10" id="KW-0378">Hydrolase</keyword>
<dbReference type="Pfam" id="PF17788">
    <property type="entry name" value="HypF_C"/>
    <property type="match status" value="1"/>
</dbReference>
<dbReference type="GO" id="GO:0008270">
    <property type="term" value="F:zinc ion binding"/>
    <property type="evidence" value="ECO:0007669"/>
    <property type="project" value="UniProtKB-KW"/>
</dbReference>
<feature type="active site" evidence="10">
    <location>
        <position position="36"/>
    </location>
</feature>
<evidence type="ECO:0000256" key="8">
    <source>
        <dbReference type="ARBA" id="ARBA00072168"/>
    </source>
</evidence>
<evidence type="ECO:0000256" key="1">
    <source>
        <dbReference type="ARBA" id="ARBA00004711"/>
    </source>
</evidence>
<dbReference type="Proteomes" id="UP000254771">
    <property type="component" value="Unassembled WGS sequence"/>
</dbReference>
<dbReference type="EC" id="6.2.-.-" evidence="9"/>
<keyword evidence="3" id="KW-0436">Ligase</keyword>
<dbReference type="Gene3D" id="3.30.110.120">
    <property type="match status" value="1"/>
</dbReference>
<dbReference type="AlphaFoldDB" id="A0A370DPU3"/>
<keyword evidence="6" id="KW-0862">Zinc</keyword>
<dbReference type="InterPro" id="IPR055128">
    <property type="entry name" value="HypF_C_2"/>
</dbReference>
<protein>
    <recommendedName>
        <fullName evidence="8 9">Carbamoyltransferase HypF</fullName>
        <ecNumber evidence="9">6.2.-.-</ecNumber>
    </recommendedName>
</protein>
<evidence type="ECO:0000313" key="14">
    <source>
        <dbReference type="Proteomes" id="UP000254771"/>
    </source>
</evidence>
<name>A0A370DPU3_9GAMM</name>
<dbReference type="PROSITE" id="PS51163">
    <property type="entry name" value="YRDC"/>
    <property type="match status" value="1"/>
</dbReference>
<dbReference type="InterPro" id="IPR051060">
    <property type="entry name" value="Carbamoyltrans_HypF-like"/>
</dbReference>
<dbReference type="PROSITE" id="PS51160">
    <property type="entry name" value="ACYLPHOSPHATASE_3"/>
    <property type="match status" value="1"/>
</dbReference>
<evidence type="ECO:0000256" key="7">
    <source>
        <dbReference type="ARBA" id="ARBA00048220"/>
    </source>
</evidence>
<dbReference type="GO" id="GO:0051604">
    <property type="term" value="P:protein maturation"/>
    <property type="evidence" value="ECO:0007669"/>
    <property type="project" value="TreeGrafter"/>
</dbReference>
<gene>
    <name evidence="13" type="primary">hypF</name>
    <name evidence="13" type="ORF">DIZ78_08235</name>
</gene>
<comment type="caution">
    <text evidence="13">The sequence shown here is derived from an EMBL/GenBank/DDBJ whole genome shotgun (WGS) entry which is preliminary data.</text>
</comment>
<dbReference type="InterPro" id="IPR001792">
    <property type="entry name" value="Acylphosphatase-like_dom"/>
</dbReference>
<feature type="domain" description="YrdC-like" evidence="12">
    <location>
        <begin position="204"/>
        <end position="389"/>
    </location>
</feature>
<reference evidence="13 14" key="1">
    <citation type="journal article" date="2018" name="ISME J.">
        <title>Endosymbiont genomes yield clues of tubeworm success.</title>
        <authorList>
            <person name="Li Y."/>
            <person name="Liles M.R."/>
            <person name="Halanych K.M."/>
        </authorList>
    </citation>
    <scope>NUCLEOTIDE SEQUENCE [LARGE SCALE GENOMIC DNA]</scope>
    <source>
        <strain evidence="13">A1462</strain>
    </source>
</reference>
<dbReference type="UniPathway" id="UPA00335"/>
<evidence type="ECO:0000256" key="4">
    <source>
        <dbReference type="ARBA" id="ARBA00022723"/>
    </source>
</evidence>
<sequence length="774" mass="84502">MSAEKIRVRGLVQGVGFRPTVWRIANECGLSGYVYNDSEGVLIRIWGQRSACDRFCHQLLEESPPLARIDSLEREPSATDNGPAGFTITESRGGEIRTGIVPDAATCPACRSEIFDPVDRRYRYPFTNCTHCGPRLTIVEGIPYDRKNTSMRHFPMCPACEVEYADPANRRFHAQPNACPVCGPAVWIETYDGQKIEVASMERSDPIEAVSQRLENGEIVAIKGVGGFHLACDATNGAAVARLRQRKGRFHKPFALMARDITVIRKYALVDEDESGALGSPAAPILLLDRRPGMTLPEALAPGQSTLGFMLPYTPLHHLLLAGWEVPLVMTSGNLSDEPQCTDNADAASRLHGLADAYLQHNRPIVNRVDDSVARFMNGKPRLLRRARGYAPSPIVLPAGFKNAPPVLALGGELKSTFCLLQDGQAVVSQHLGDLEDLLTFRDYEKTLDLYRHLFDFRPESLVADLHPGYRTTRFGRQYGERESIPLQQVQHHHAHIASVLADYGWPLDGGQVLGIALDGSGYGDDGTVWGGEFLIADYLDYRRAGFFKPVPLPGGTKAIEQPWRSAFAQLCSSFGWDKCLQEWGRLEAILDLQTRPLTVLQGMMEKGVNTPLTSSCGRMFDAVAAILNICREEAGYEGQAAIELETLVDAAEMAQSGGYPFESTTGMLDATPMWQALLEDLTQGASQGKVAARFHRGLADAVVAMAASLALEEGVSTVALSGGVFQNRTLFEAVVAGLKRADLQVLSHRQVPTNDGGLSLGQAVIGAARHIKR</sequence>
<dbReference type="InterPro" id="IPR017968">
    <property type="entry name" value="Acylphosphatase_CS"/>
</dbReference>
<feature type="active site" evidence="10">
    <location>
        <position position="18"/>
    </location>
</feature>
<dbReference type="FunFam" id="3.30.420.40:FF:000124">
    <property type="entry name" value="Carbamoyltransferase HypF"/>
    <property type="match status" value="1"/>
</dbReference>